<dbReference type="Gene3D" id="3.40.980.10">
    <property type="entry name" value="MoaB/Mog-like domain"/>
    <property type="match status" value="1"/>
</dbReference>
<dbReference type="InterPro" id="IPR036425">
    <property type="entry name" value="MoaB/Mog-like_dom_sf"/>
</dbReference>
<dbReference type="PANTHER" id="PTHR43764">
    <property type="entry name" value="MOLYBDENUM COFACTOR BIOSYNTHESIS"/>
    <property type="match status" value="1"/>
</dbReference>
<proteinExistence type="predicted"/>
<dbReference type="InterPro" id="IPR051920">
    <property type="entry name" value="MPT_Adenylyltrnsfr/MoaC-Rel"/>
</dbReference>
<sequence length="199" mass="21161">MNRPLEETVVPENRNTDLLDLVEPDDDLLLAAEREADVAPARRRALLVLVRDHVPDGDDIDRVATELLVAAGFQVDACVTVKNKKNQIRKAIETAVVGGVDLLLTVGGTGVRPRDKTPEATAVVLDQELPGIAQALRASAREAGAIDAMVSRGVAGLSGSTVVVNLAGSREAIEDGLSTLPPLVMYLIDQLNTHSVDEF</sequence>
<feature type="domain" description="MoaB/Mog" evidence="3">
    <location>
        <begin position="46"/>
        <end position="187"/>
    </location>
</feature>
<accession>A0ABU1ZVP9</accession>
<evidence type="ECO:0000313" key="4">
    <source>
        <dbReference type="EMBL" id="MDR7328835.1"/>
    </source>
</evidence>
<keyword evidence="2" id="KW-0501">Molybdenum cofactor biosynthesis</keyword>
<evidence type="ECO:0000256" key="2">
    <source>
        <dbReference type="ARBA" id="ARBA00023150"/>
    </source>
</evidence>
<dbReference type="SMART" id="SM00852">
    <property type="entry name" value="MoCF_biosynth"/>
    <property type="match status" value="1"/>
</dbReference>
<evidence type="ECO:0000313" key="5">
    <source>
        <dbReference type="Proteomes" id="UP001180840"/>
    </source>
</evidence>
<evidence type="ECO:0000259" key="3">
    <source>
        <dbReference type="SMART" id="SM00852"/>
    </source>
</evidence>
<comment type="caution">
    <text evidence="4">The sequence shown here is derived from an EMBL/GenBank/DDBJ whole genome shotgun (WGS) entry which is preliminary data.</text>
</comment>
<gene>
    <name evidence="4" type="ORF">J2S39_000511</name>
</gene>
<dbReference type="InterPro" id="IPR001453">
    <property type="entry name" value="MoaB/Mog_dom"/>
</dbReference>
<dbReference type="PANTHER" id="PTHR43764:SF1">
    <property type="entry name" value="MOLYBDOPTERIN MOLYBDOTRANSFERASE"/>
    <property type="match status" value="1"/>
</dbReference>
<dbReference type="EMBL" id="JAVDXZ010000001">
    <property type="protein sequence ID" value="MDR7328835.1"/>
    <property type="molecule type" value="Genomic_DNA"/>
</dbReference>
<organism evidence="4 5">
    <name type="scientific">Corynebacterium guangdongense</name>
    <dbReference type="NCBI Taxonomy" id="1783348"/>
    <lineage>
        <taxon>Bacteria</taxon>
        <taxon>Bacillati</taxon>
        <taxon>Actinomycetota</taxon>
        <taxon>Actinomycetes</taxon>
        <taxon>Mycobacteriales</taxon>
        <taxon>Corynebacteriaceae</taxon>
        <taxon>Corynebacterium</taxon>
    </lineage>
</organism>
<reference evidence="4" key="1">
    <citation type="submission" date="2023-07" db="EMBL/GenBank/DDBJ databases">
        <title>Sequencing the genomes of 1000 actinobacteria strains.</title>
        <authorList>
            <person name="Klenk H.-P."/>
        </authorList>
    </citation>
    <scope>NUCLEOTIDE SEQUENCE</scope>
    <source>
        <strain evidence="4">DSM 107476</strain>
    </source>
</reference>
<keyword evidence="5" id="KW-1185">Reference proteome</keyword>
<comment type="pathway">
    <text evidence="1">Cofactor biosynthesis; molybdopterin biosynthesis.</text>
</comment>
<protein>
    <submittedName>
        <fullName evidence="4">Molybdenum cofactor synthesis domain-containing protein</fullName>
    </submittedName>
</protein>
<dbReference type="RefSeq" id="WP_290197827.1">
    <property type="nucleotide sequence ID" value="NZ_CP047654.1"/>
</dbReference>
<evidence type="ECO:0000256" key="1">
    <source>
        <dbReference type="ARBA" id="ARBA00005046"/>
    </source>
</evidence>
<dbReference type="SUPFAM" id="SSF53218">
    <property type="entry name" value="Molybdenum cofactor biosynthesis proteins"/>
    <property type="match status" value="1"/>
</dbReference>
<dbReference type="Pfam" id="PF00994">
    <property type="entry name" value="MoCF_biosynth"/>
    <property type="match status" value="1"/>
</dbReference>
<name>A0ABU1ZVP9_9CORY</name>
<dbReference type="Proteomes" id="UP001180840">
    <property type="component" value="Unassembled WGS sequence"/>
</dbReference>